<dbReference type="RefSeq" id="WP_012645191.1">
    <property type="nucleotide sequence ID" value="NC_011979.1"/>
</dbReference>
<feature type="chain" id="PRO_5002886759" evidence="1">
    <location>
        <begin position="23"/>
        <end position="465"/>
    </location>
</feature>
<keyword evidence="1" id="KW-0732">Signal</keyword>
<evidence type="ECO:0000256" key="1">
    <source>
        <dbReference type="SAM" id="SignalP"/>
    </source>
</evidence>
<dbReference type="InterPro" id="IPR013783">
    <property type="entry name" value="Ig-like_fold"/>
</dbReference>
<keyword evidence="3" id="KW-1185">Reference proteome</keyword>
<evidence type="ECO:0000313" key="3">
    <source>
        <dbReference type="Proteomes" id="UP000007721"/>
    </source>
</evidence>
<dbReference type="EMBL" id="CP001390">
    <property type="protein sequence ID" value="ACM18462.1"/>
    <property type="molecule type" value="Genomic_DNA"/>
</dbReference>
<feature type="signal peptide" evidence="1">
    <location>
        <begin position="1"/>
        <end position="22"/>
    </location>
</feature>
<organism evidence="2 3">
    <name type="scientific">Geotalea daltonii (strain DSM 22248 / JCM 15807 / FRC-32)</name>
    <name type="common">Geobacter daltonii</name>
    <dbReference type="NCBI Taxonomy" id="316067"/>
    <lineage>
        <taxon>Bacteria</taxon>
        <taxon>Pseudomonadati</taxon>
        <taxon>Thermodesulfobacteriota</taxon>
        <taxon>Desulfuromonadia</taxon>
        <taxon>Geobacterales</taxon>
        <taxon>Geobacteraceae</taxon>
        <taxon>Geotalea</taxon>
    </lineage>
</organism>
<dbReference type="AlphaFoldDB" id="B9M8C7"/>
<dbReference type="eggNOG" id="COG2132">
    <property type="taxonomic scope" value="Bacteria"/>
</dbReference>
<dbReference type="Gene3D" id="2.60.40.10">
    <property type="entry name" value="Immunoglobulins"/>
    <property type="match status" value="2"/>
</dbReference>
<proteinExistence type="predicted"/>
<name>B9M8C7_GEODF</name>
<reference evidence="2 3" key="1">
    <citation type="submission" date="2009-01" db="EMBL/GenBank/DDBJ databases">
        <title>Complete sequence of Geobacter sp. FRC-32.</title>
        <authorList>
            <consortium name="US DOE Joint Genome Institute"/>
            <person name="Lucas S."/>
            <person name="Copeland A."/>
            <person name="Lapidus A."/>
            <person name="Glavina del Rio T."/>
            <person name="Dalin E."/>
            <person name="Tice H."/>
            <person name="Bruce D."/>
            <person name="Goodwin L."/>
            <person name="Pitluck S."/>
            <person name="Saunders E."/>
            <person name="Brettin T."/>
            <person name="Detter J.C."/>
            <person name="Han C."/>
            <person name="Larimer F."/>
            <person name="Land M."/>
            <person name="Hauser L."/>
            <person name="Kyrpides N."/>
            <person name="Ovchinnikova G."/>
            <person name="Kostka J."/>
            <person name="Richardson P."/>
        </authorList>
    </citation>
    <scope>NUCLEOTIDE SEQUENCE [LARGE SCALE GENOMIC DNA]</scope>
    <source>
        <strain evidence="3">DSM 22248 / JCM 15807 / FRC-32</strain>
    </source>
</reference>
<dbReference type="HOGENOM" id="CLU_587610_0_0_7"/>
<gene>
    <name evidence="2" type="ordered locus">Geob_0086</name>
</gene>
<accession>B9M8C7</accession>
<protein>
    <submittedName>
        <fullName evidence="2">Uncharacterized protein</fullName>
    </submittedName>
</protein>
<dbReference type="Proteomes" id="UP000007721">
    <property type="component" value="Chromosome"/>
</dbReference>
<dbReference type="KEGG" id="geo:Geob_0086"/>
<evidence type="ECO:0000313" key="2">
    <source>
        <dbReference type="EMBL" id="ACM18462.1"/>
    </source>
</evidence>
<dbReference type="STRING" id="316067.Geob_0086"/>
<dbReference type="OrthoDB" id="9758386at2"/>
<sequence length="465" mass="48812">MKKVTVLLLSLLLLTAAFSSSAQSVCTTTGGTWVAAWTDPYGQTTYSLEAPCVAYVGVPFNITATVSDSVYPNSNVGASWSILDNQLAIASGFWITTANGIWQKVQQQSYSDDTMQHTIDFKYIDLGQGSGAHYWTRNSIGDVTVVARPLNNPPVANAGIDRVLSRESQQQTVLLGTATDADDNALTYRWLEGATELQDWQSADAFGNAPLNLASLPPLALGSHILTLQVSDGTATAADEVAVVIENTPPVAAPFAGGTYQVGQDIRLNGSVADYDGDLLTYKWFEGTIVLAEGTVPSPAGGAPVLLPEHAVPGGLALGSHTLTLQVSDGINTVVATTSVIVIDTAAPSITPVASDMILWPPNSTMRTVTIDTQAYDNSGEPVMLSVLITSNEPAETDKDGNIIPDFSVANIDQATGVITLQLRAARQGNGGGRTYSVTITAVDGSGNSSSTEVLIRAPHDMARQ</sequence>